<evidence type="ECO:0000313" key="2">
    <source>
        <dbReference type="Proteomes" id="UP001189429"/>
    </source>
</evidence>
<dbReference type="Gene3D" id="3.60.10.10">
    <property type="entry name" value="Endonuclease/exonuclease/phosphatase"/>
    <property type="match status" value="1"/>
</dbReference>
<evidence type="ECO:0000313" key="1">
    <source>
        <dbReference type="EMBL" id="CAK0874697.1"/>
    </source>
</evidence>
<organism evidence="1 2">
    <name type="scientific">Prorocentrum cordatum</name>
    <dbReference type="NCBI Taxonomy" id="2364126"/>
    <lineage>
        <taxon>Eukaryota</taxon>
        <taxon>Sar</taxon>
        <taxon>Alveolata</taxon>
        <taxon>Dinophyceae</taxon>
        <taxon>Prorocentrales</taxon>
        <taxon>Prorocentraceae</taxon>
        <taxon>Prorocentrum</taxon>
    </lineage>
</organism>
<accession>A0ABN9VMW9</accession>
<keyword evidence="2" id="KW-1185">Reference proteome</keyword>
<gene>
    <name evidence="1" type="ORF">PCOR1329_LOCUS59522</name>
</gene>
<protein>
    <recommendedName>
        <fullName evidence="3">Endonuclease/exonuclease/phosphatase domain-containing protein</fullName>
    </recommendedName>
</protein>
<sequence>GEQEFYTVSANSIGAFDWVLNHIRCTSSAPLAMAQELQASPRAVSCFVKRVQKACWRMGVAPSVKTTGGWSAGVVLVTVPSVGIACSRGLGQCGIPPPESKGRVAIGAIAAIDRQGIAAGSVHLWVSEGKADRNKAILRNFTAAAQAAGRGWILGGDFNMGPLSSNTQGVTLHRDYYIISKALSDSAIAANVQDQCNVAPRAPVHLRVPGQLAPKWMRVSRRLKRWPLELPTRCSSGRTAWPRLLQAGQCEQQSMGDYWGRLATSCEDHLNRCHNFVGTELYERK</sequence>
<dbReference type="Proteomes" id="UP001189429">
    <property type="component" value="Unassembled WGS sequence"/>
</dbReference>
<dbReference type="EMBL" id="CAUYUJ010017422">
    <property type="protein sequence ID" value="CAK0874697.1"/>
    <property type="molecule type" value="Genomic_DNA"/>
</dbReference>
<proteinExistence type="predicted"/>
<dbReference type="SUPFAM" id="SSF56219">
    <property type="entry name" value="DNase I-like"/>
    <property type="match status" value="1"/>
</dbReference>
<name>A0ABN9VMW9_9DINO</name>
<comment type="caution">
    <text evidence="1">The sequence shown here is derived from an EMBL/GenBank/DDBJ whole genome shotgun (WGS) entry which is preliminary data.</text>
</comment>
<feature type="non-terminal residue" evidence="1">
    <location>
        <position position="285"/>
    </location>
</feature>
<dbReference type="InterPro" id="IPR036691">
    <property type="entry name" value="Endo/exonu/phosph_ase_sf"/>
</dbReference>
<reference evidence="1" key="1">
    <citation type="submission" date="2023-10" db="EMBL/GenBank/DDBJ databases">
        <authorList>
            <person name="Chen Y."/>
            <person name="Shah S."/>
            <person name="Dougan E. K."/>
            <person name="Thang M."/>
            <person name="Chan C."/>
        </authorList>
    </citation>
    <scope>NUCLEOTIDE SEQUENCE [LARGE SCALE GENOMIC DNA]</scope>
</reference>
<feature type="non-terminal residue" evidence="1">
    <location>
        <position position="1"/>
    </location>
</feature>
<evidence type="ECO:0008006" key="3">
    <source>
        <dbReference type="Google" id="ProtNLM"/>
    </source>
</evidence>